<accession>A0ABW2C6U2</accession>
<organism evidence="2 3">
    <name type="scientific">Haloechinothrix salitolerans</name>
    <dbReference type="NCBI Taxonomy" id="926830"/>
    <lineage>
        <taxon>Bacteria</taxon>
        <taxon>Bacillati</taxon>
        <taxon>Actinomycetota</taxon>
        <taxon>Actinomycetes</taxon>
        <taxon>Pseudonocardiales</taxon>
        <taxon>Pseudonocardiaceae</taxon>
        <taxon>Haloechinothrix</taxon>
    </lineage>
</organism>
<gene>
    <name evidence="2" type="ORF">ACFQGD_24055</name>
</gene>
<dbReference type="RefSeq" id="WP_345389483.1">
    <property type="nucleotide sequence ID" value="NZ_BAABLA010000002.1"/>
</dbReference>
<name>A0ABW2C6U2_9PSEU</name>
<feature type="domain" description="ANTAR" evidence="1">
    <location>
        <begin position="126"/>
        <end position="187"/>
    </location>
</feature>
<dbReference type="InterPro" id="IPR005561">
    <property type="entry name" value="ANTAR"/>
</dbReference>
<evidence type="ECO:0000259" key="1">
    <source>
        <dbReference type="PROSITE" id="PS50921"/>
    </source>
</evidence>
<evidence type="ECO:0000313" key="3">
    <source>
        <dbReference type="Proteomes" id="UP001596337"/>
    </source>
</evidence>
<proteinExistence type="predicted"/>
<dbReference type="SMART" id="SM01012">
    <property type="entry name" value="ANTAR"/>
    <property type="match status" value="1"/>
</dbReference>
<dbReference type="InterPro" id="IPR011006">
    <property type="entry name" value="CheY-like_superfamily"/>
</dbReference>
<keyword evidence="3" id="KW-1185">Reference proteome</keyword>
<protein>
    <submittedName>
        <fullName evidence="2">ANTAR domain-containing protein</fullName>
    </submittedName>
</protein>
<dbReference type="EMBL" id="JBHSXX010000001">
    <property type="protein sequence ID" value="MFC6870215.1"/>
    <property type="molecule type" value="Genomic_DNA"/>
</dbReference>
<dbReference type="PROSITE" id="PS50921">
    <property type="entry name" value="ANTAR"/>
    <property type="match status" value="1"/>
</dbReference>
<reference evidence="3" key="1">
    <citation type="journal article" date="2019" name="Int. J. Syst. Evol. Microbiol.">
        <title>The Global Catalogue of Microorganisms (GCM) 10K type strain sequencing project: providing services to taxonomists for standard genome sequencing and annotation.</title>
        <authorList>
            <consortium name="The Broad Institute Genomics Platform"/>
            <consortium name="The Broad Institute Genome Sequencing Center for Infectious Disease"/>
            <person name="Wu L."/>
            <person name="Ma J."/>
        </authorList>
    </citation>
    <scope>NUCLEOTIDE SEQUENCE [LARGE SCALE GENOMIC DNA]</scope>
    <source>
        <strain evidence="3">KCTC 32255</strain>
    </source>
</reference>
<comment type="caution">
    <text evidence="2">The sequence shown here is derived from an EMBL/GenBank/DDBJ whole genome shotgun (WGS) entry which is preliminary data.</text>
</comment>
<dbReference type="Pfam" id="PF03861">
    <property type="entry name" value="ANTAR"/>
    <property type="match status" value="1"/>
</dbReference>
<evidence type="ECO:0000313" key="2">
    <source>
        <dbReference type="EMBL" id="MFC6870215.1"/>
    </source>
</evidence>
<dbReference type="SUPFAM" id="SSF52172">
    <property type="entry name" value="CheY-like"/>
    <property type="match status" value="1"/>
</dbReference>
<dbReference type="InterPro" id="IPR036388">
    <property type="entry name" value="WH-like_DNA-bd_sf"/>
</dbReference>
<dbReference type="Gene3D" id="1.10.10.10">
    <property type="entry name" value="Winged helix-like DNA-binding domain superfamily/Winged helix DNA-binding domain"/>
    <property type="match status" value="1"/>
</dbReference>
<sequence>MRRPGALSTAARLTMLGETVTALRLTPASLLSGERIPRVLVSVAAEVFPECDAVWATMRDDEYTSILDAEGHRLAASLSFDSGTRETNGGPRRAALVLYRTRYEFDTVDDVLLRVLITTVSAAIDAARYRWQTENLHHAIASRAEIEQAKGMIMAMRGSSADDAFQMLVEQSQLTNTKLALIARDIVDIVARDGEASRRHDQASTNG</sequence>
<dbReference type="Proteomes" id="UP001596337">
    <property type="component" value="Unassembled WGS sequence"/>
</dbReference>